<evidence type="ECO:0000256" key="5">
    <source>
        <dbReference type="ARBA" id="ARBA00013184"/>
    </source>
</evidence>
<gene>
    <name evidence="28" type="ORF">RRG08_031142</name>
</gene>
<dbReference type="Pfam" id="PF03399">
    <property type="entry name" value="SAC3_GANP"/>
    <property type="match status" value="1"/>
</dbReference>
<dbReference type="GO" id="GO:0061733">
    <property type="term" value="F:protein-lysine-acetyltransferase activity"/>
    <property type="evidence" value="ECO:0007669"/>
    <property type="project" value="UniProtKB-EC"/>
</dbReference>
<evidence type="ECO:0000259" key="27">
    <source>
        <dbReference type="PROSITE" id="PS50102"/>
    </source>
</evidence>
<comment type="caution">
    <text evidence="28">The sequence shown here is derived from an EMBL/GenBank/DDBJ whole genome shotgun (WGS) entry which is preliminary data.</text>
</comment>
<feature type="compositionally biased region" description="Polar residues" evidence="26">
    <location>
        <begin position="282"/>
        <end position="291"/>
    </location>
</feature>
<reference evidence="28" key="1">
    <citation type="journal article" date="2023" name="G3 (Bethesda)">
        <title>A reference genome for the long-term kleptoplast-retaining sea slug Elysia crispata morphotype clarki.</title>
        <authorList>
            <person name="Eastman K.E."/>
            <person name="Pendleton A.L."/>
            <person name="Shaikh M.A."/>
            <person name="Suttiyut T."/>
            <person name="Ogas R."/>
            <person name="Tomko P."/>
            <person name="Gavelis G."/>
            <person name="Widhalm J.R."/>
            <person name="Wisecaver J.H."/>
        </authorList>
    </citation>
    <scope>NUCLEOTIDE SEQUENCE</scope>
    <source>
        <strain evidence="28">ECLA1</strain>
    </source>
</reference>
<feature type="region of interest" description="Disordered" evidence="26">
    <location>
        <begin position="150"/>
        <end position="169"/>
    </location>
</feature>
<feature type="region of interest" description="Disordered" evidence="26">
    <location>
        <begin position="624"/>
        <end position="647"/>
    </location>
</feature>
<keyword evidence="17 25" id="KW-0175">Coiled coil</keyword>
<evidence type="ECO:0000256" key="6">
    <source>
        <dbReference type="ARBA" id="ARBA00022448"/>
    </source>
</evidence>
<evidence type="ECO:0000256" key="11">
    <source>
        <dbReference type="ARBA" id="ARBA00022679"/>
    </source>
</evidence>
<proteinExistence type="inferred from homology"/>
<keyword evidence="14" id="KW-0653">Protein transport</keyword>
<keyword evidence="9" id="KW-0963">Cytoplasm</keyword>
<feature type="compositionally biased region" description="Polar residues" evidence="26">
    <location>
        <begin position="93"/>
        <end position="106"/>
    </location>
</feature>
<keyword evidence="29" id="KW-1185">Reference proteome</keyword>
<keyword evidence="8" id="KW-0488">Methylation</keyword>
<dbReference type="GO" id="GO:0015031">
    <property type="term" value="P:protein transport"/>
    <property type="evidence" value="ECO:0007669"/>
    <property type="project" value="UniProtKB-KW"/>
</dbReference>
<evidence type="ECO:0000313" key="29">
    <source>
        <dbReference type="Proteomes" id="UP001283361"/>
    </source>
</evidence>
<keyword evidence="13" id="KW-0391">Immunity</keyword>
<evidence type="ECO:0000256" key="12">
    <source>
        <dbReference type="ARBA" id="ARBA00022816"/>
    </source>
</evidence>
<dbReference type="FunFam" id="1.25.40.990:FF:000003">
    <property type="entry name" value="germinal-center associated nuclear protein isoform X2"/>
    <property type="match status" value="1"/>
</dbReference>
<dbReference type="SUPFAM" id="SSF54928">
    <property type="entry name" value="RNA-binding domain, RBD"/>
    <property type="match status" value="1"/>
</dbReference>
<evidence type="ECO:0000256" key="17">
    <source>
        <dbReference type="ARBA" id="ARBA00023054"/>
    </source>
</evidence>
<evidence type="ECO:0000256" key="9">
    <source>
        <dbReference type="ARBA" id="ARBA00022490"/>
    </source>
</evidence>
<dbReference type="InterPro" id="IPR031907">
    <property type="entry name" value="MCM3AP_GANP"/>
</dbReference>
<evidence type="ECO:0000256" key="24">
    <source>
        <dbReference type="PROSITE-ProRule" id="PRU00176"/>
    </source>
</evidence>
<protein>
    <recommendedName>
        <fullName evidence="23">Germinal-center associated nuclear protein</fullName>
        <ecNumber evidence="5">2.3.1.48</ecNumber>
    </recommendedName>
</protein>
<feature type="compositionally biased region" description="Polar residues" evidence="26">
    <location>
        <begin position="302"/>
        <end position="313"/>
    </location>
</feature>
<evidence type="ECO:0000256" key="16">
    <source>
        <dbReference type="ARBA" id="ARBA00023010"/>
    </source>
</evidence>
<feature type="compositionally biased region" description="Low complexity" evidence="26">
    <location>
        <begin position="152"/>
        <end position="169"/>
    </location>
</feature>
<dbReference type="InterPro" id="IPR012677">
    <property type="entry name" value="Nucleotide-bd_a/b_plait_sf"/>
</dbReference>
<evidence type="ECO:0000256" key="25">
    <source>
        <dbReference type="SAM" id="Coils"/>
    </source>
</evidence>
<dbReference type="Pfam" id="PF16769">
    <property type="entry name" value="MCM3AP_GANP"/>
    <property type="match status" value="1"/>
</dbReference>
<keyword evidence="12" id="KW-0509">mRNA transport</keyword>
<dbReference type="EMBL" id="JAWDGP010004062">
    <property type="protein sequence ID" value="KAK3768353.1"/>
    <property type="molecule type" value="Genomic_DNA"/>
</dbReference>
<evidence type="ECO:0000256" key="8">
    <source>
        <dbReference type="ARBA" id="ARBA00022481"/>
    </source>
</evidence>
<dbReference type="GO" id="GO:0005737">
    <property type="term" value="C:cytoplasm"/>
    <property type="evidence" value="ECO:0007669"/>
    <property type="project" value="UniProtKB-SubCell"/>
</dbReference>
<feature type="compositionally biased region" description="Low complexity" evidence="26">
    <location>
        <begin position="259"/>
        <end position="273"/>
    </location>
</feature>
<dbReference type="Gene3D" id="3.30.70.330">
    <property type="match status" value="1"/>
</dbReference>
<dbReference type="InterPro" id="IPR035979">
    <property type="entry name" value="RBD_domain_sf"/>
</dbReference>
<comment type="subcellular location">
    <subcellularLocation>
        <location evidence="1">Chromosome</location>
    </subcellularLocation>
    <subcellularLocation>
        <location evidence="2">Cytoplasm</location>
    </subcellularLocation>
    <subcellularLocation>
        <location evidence="3">Nucleus</location>
        <location evidence="3">Nuclear pore complex</location>
    </subcellularLocation>
    <subcellularLocation>
        <location evidence="4">Nucleus</location>
        <location evidence="4">Nucleoplasm</location>
    </subcellularLocation>
</comment>
<evidence type="ECO:0000256" key="4">
    <source>
        <dbReference type="ARBA" id="ARBA00004642"/>
    </source>
</evidence>
<feature type="coiled-coil region" evidence="25">
    <location>
        <begin position="928"/>
        <end position="955"/>
    </location>
</feature>
<comment type="similarity">
    <text evidence="21">Belongs to the SAC3 family.</text>
</comment>
<evidence type="ECO:0000256" key="26">
    <source>
        <dbReference type="SAM" id="MobiDB-lite"/>
    </source>
</evidence>
<feature type="compositionally biased region" description="Basic and acidic residues" evidence="26">
    <location>
        <begin position="487"/>
        <end position="523"/>
    </location>
</feature>
<feature type="domain" description="RRM" evidence="27">
    <location>
        <begin position="548"/>
        <end position="620"/>
    </location>
</feature>
<evidence type="ECO:0000256" key="21">
    <source>
        <dbReference type="ARBA" id="ARBA00038443"/>
    </source>
</evidence>
<keyword evidence="19" id="KW-0539">Nucleus</keyword>
<organism evidence="28 29">
    <name type="scientific">Elysia crispata</name>
    <name type="common">lettuce slug</name>
    <dbReference type="NCBI Taxonomy" id="231223"/>
    <lineage>
        <taxon>Eukaryota</taxon>
        <taxon>Metazoa</taxon>
        <taxon>Spiralia</taxon>
        <taxon>Lophotrochozoa</taxon>
        <taxon>Mollusca</taxon>
        <taxon>Gastropoda</taxon>
        <taxon>Heterobranchia</taxon>
        <taxon>Euthyneura</taxon>
        <taxon>Panpulmonata</taxon>
        <taxon>Sacoglossa</taxon>
        <taxon>Placobranchoidea</taxon>
        <taxon>Plakobranchidae</taxon>
        <taxon>Elysia</taxon>
    </lineage>
</organism>
<feature type="compositionally biased region" description="Basic and acidic residues" evidence="26">
    <location>
        <begin position="635"/>
        <end position="647"/>
    </location>
</feature>
<dbReference type="GO" id="GO:0006406">
    <property type="term" value="P:mRNA export from nucleus"/>
    <property type="evidence" value="ECO:0007669"/>
    <property type="project" value="TreeGrafter"/>
</dbReference>
<dbReference type="InterPro" id="IPR000504">
    <property type="entry name" value="RRM_dom"/>
</dbReference>
<feature type="region of interest" description="Disordered" evidence="26">
    <location>
        <begin position="40"/>
        <end position="106"/>
    </location>
</feature>
<evidence type="ECO:0000256" key="18">
    <source>
        <dbReference type="ARBA" id="ARBA00023132"/>
    </source>
</evidence>
<keyword evidence="10" id="KW-0597">Phosphoprotein</keyword>
<feature type="compositionally biased region" description="Basic and acidic residues" evidence="26">
    <location>
        <begin position="700"/>
        <end position="709"/>
    </location>
</feature>
<keyword evidence="18" id="KW-0906">Nuclear pore complex</keyword>
<name>A0AAE0ZF82_9GAST</name>
<dbReference type="PANTHER" id="PTHR12436">
    <property type="entry name" value="80 KDA MCM3-ASSOCIATED PROTEIN"/>
    <property type="match status" value="1"/>
</dbReference>
<dbReference type="Pfam" id="PF00076">
    <property type="entry name" value="RRM_1"/>
    <property type="match status" value="1"/>
</dbReference>
<keyword evidence="20" id="KW-0012">Acyltransferase</keyword>
<keyword evidence="6" id="KW-0813">Transport</keyword>
<evidence type="ECO:0000256" key="23">
    <source>
        <dbReference type="ARBA" id="ARBA00069544"/>
    </source>
</evidence>
<evidence type="ECO:0000256" key="22">
    <source>
        <dbReference type="ARBA" id="ARBA00055631"/>
    </source>
</evidence>
<dbReference type="PROSITE" id="PS50102">
    <property type="entry name" value="RRM"/>
    <property type="match status" value="1"/>
</dbReference>
<feature type="region of interest" description="Disordered" evidence="26">
    <location>
        <begin position="444"/>
        <end position="529"/>
    </location>
</feature>
<evidence type="ECO:0000256" key="2">
    <source>
        <dbReference type="ARBA" id="ARBA00004496"/>
    </source>
</evidence>
<dbReference type="InterPro" id="IPR045107">
    <property type="entry name" value="SAC3/GANP/THP3"/>
</dbReference>
<sequence>MDQQPGSTSGGSLFGKFNMAQSTQAPVFGASVEKSAFGSESFGNMSQSAASNTFGKFSDQSPSGFVAGSNSSNQTASPRQGSSSLFGAPKPSSFGTPSFGGLSNQTSTKAATFNNVSIPNVFGGQPLFGSSKTNSSSLLGSNARSGGNTLFGTHGSTLTTTSSGTGSSSVFGNKSSTAGLFGTKPVTPSENPFAPSSSATATSSSIVFGSSQTSFVGTGASQSSQALSLGVEDSDGSFRKRSSSGTMGSSVLFGKKQAARAATGSSSGSASSSEQKSGHTFKMSSQESHSNPGGEKKLFGKETSSNDSSTNQGLFRAKPPSYSESGKMFTNASKSRLFSGNSTSFKPGSSNVSEVPAFKAAPSALFGKAVNSLSGSSVASSSSGGSQSLFPVASPSKLFGKVDSSSKKLFGGISQTTDRAISNKDQSSSSGLFNVVPAESRKLFQGKKASESSHSIPSSNKLPFQPEQGEISKVASPSKRSLSKWNRNRDPLVMAEKKRTGEEVDQREPKRVRGNESQADVKRSPSSVISRPRISSLRASVDDQSLNASIIVKNIPVHMNKGPVLREHFSRFGDIKRLQPMPTKNAANISFHTHEAAKAAKDKGKHLKGGKSLSIFWRNLPVKSPGSTLTSPEIRSSEDKMKQAKSKFELQSDIQDELNSMAGTFDHQEDISPKKFRQRDNLQKPAFQKPPVASILSRQTQERSADRRSPTPPRKPPVDLEKQDVAELEIAKKLLKVMWKAKPRDATEAVAVLDARDKLLRMLQKRQSDLTSATAFAGTCEDMCSEKERYYREDIRRLALYEVIPSTMTSLTGLKSKVDHTRAVKEYSRSSADQEEPLPHELRPLPVLMTTMNYLLSEIADQGGEGKWSEWYDFLWNRTRGIRKDITQQQLCEVQVAELLEKCTRFHIFCSARLCEEDMMSFDAKINNENLTKCLQTVKELYADLEKRKVFCQNEAEFRAYMALMNLNEGDTLREVQQLRPEIRGSAHIHFALQAYHALNSSNYVRFFRLIKDATFLNACILHRYFNQIRGQALRIIMKAHRATGKNRVMYPVSELIRLLGFEDGEQVENFCDHYCLTVEGDEIVMDAQAFLEPESSIPETRSPTLVEAKRSVSVGEIINGCLLPPLQLPTPFSSFDSSGTFVIPAAIQEALVKGHIGNKPMPVQHSQDQMPGIDDRQQKQEAQVSEFKPGLPNAMEVQRGRTLFSNDAIKSVVRSLILEELDKEMRQIASQVVKEENHQTSLVLEAVKDMASATVQEMARELAEETIKEEEARMRQQLAQEMAAQRHRVFTALSEDVVEDIVLEIATSVAHEEMILVNRELHRQRLERCGQGLRDDMLITAIDAMILDVAQDVFEVDVLAKRERLAATEDCVLNLRCRRFFQTWQRKYAARIRVKRAMLDFPSTVPNRSPREQMQRLVPDRPDTHLSKNSFFINSRAKLTVQSPMEVIQQQLYLSTRLSMASARSMLTSMVLWRPLDLSHTVTPQLCNAFGEWIEEGLIEPDTALLQWKLCVSVPKKEANTTELEANFVKWIRAKLCWDSHRDDLLETIPSFEGEVLSLYHVNANSKNRRSVSLGVCIRAFHGRWTEDQEIAALNKSILKGMSALLFICSSAEDLSIVDSSAKASIWKNERKRLHQMLKQKPKSPRVPLVLIVPRLTGESQLSTTKLDSELHLSELRKSGHLSVVHVSHIYIGAQDHPTEYFSDWSSQLSNSLRFGATHIPAPPKLWVKPVSAYVEAVVIEFYKAPVYQDLRTRTRLQMLHQSPNILVSLYNEVIEHIALICASDDLRNMSWPAPEFDKSTLAKQGPYPTSQWNTDAHLCDLYDLVTKMRLPCFHYSDMETDDWATACRDVWAFLNKITKKDSGPAKINLFQQTAQLLIRTKKSFDQLCWLTSEDGPCEPNYTNMTWTDLIDACIQYKLLSLRSGHLDIRKPDRDDDEERDDKVEDFEEVLVYYPEDELSDFEPPASWTEALRDTETSERGQLKPAVKLAATKRDQTLLEQSTTKANVDTHEEDTVTSQVVEADNDWAVLKHRFEQERIASKSLESRLASAISPVSDYTAESWAPENFGAYVSPILAANKETGSERISRKDRSIWSSSFHQSSHPETNMHATPRRPIVKNCRPDSTSTRKIQDCTTDSVNNVNRGFADPDTTDSQLHWAESSMSEKVMSIQERVEAQKQEDLLFEMRLRQLMDSTPLL</sequence>
<accession>A0AAE0ZF82</accession>
<feature type="region of interest" description="Disordered" evidence="26">
    <location>
        <begin position="227"/>
        <end position="328"/>
    </location>
</feature>
<dbReference type="GO" id="GO:0070390">
    <property type="term" value="C:transcription export complex 2"/>
    <property type="evidence" value="ECO:0007669"/>
    <property type="project" value="TreeGrafter"/>
</dbReference>
<evidence type="ECO:0000313" key="28">
    <source>
        <dbReference type="EMBL" id="KAK3768353.1"/>
    </source>
</evidence>
<evidence type="ECO:0000256" key="10">
    <source>
        <dbReference type="ARBA" id="ARBA00022553"/>
    </source>
</evidence>
<feature type="region of interest" description="Disordered" evidence="26">
    <location>
        <begin position="181"/>
        <end position="201"/>
    </location>
</feature>
<feature type="region of interest" description="Disordered" evidence="26">
    <location>
        <begin position="2099"/>
        <end position="2130"/>
    </location>
</feature>
<keyword evidence="15" id="KW-0007">Acetylation</keyword>
<dbReference type="EC" id="2.3.1.48" evidence="5"/>
<evidence type="ECO:0000256" key="7">
    <source>
        <dbReference type="ARBA" id="ARBA00022454"/>
    </source>
</evidence>
<dbReference type="GO" id="GO:0002376">
    <property type="term" value="P:immune system process"/>
    <property type="evidence" value="ECO:0007669"/>
    <property type="project" value="UniProtKB-KW"/>
</dbReference>
<feature type="compositionally biased region" description="Basic and acidic residues" evidence="26">
    <location>
        <begin position="666"/>
        <end position="682"/>
    </location>
</feature>
<keyword evidence="7" id="KW-0158">Chromosome</keyword>
<dbReference type="GO" id="GO:0003723">
    <property type="term" value="F:RNA binding"/>
    <property type="evidence" value="ECO:0007669"/>
    <property type="project" value="UniProtKB-UniRule"/>
</dbReference>
<evidence type="ECO:0000256" key="1">
    <source>
        <dbReference type="ARBA" id="ARBA00004286"/>
    </source>
</evidence>
<dbReference type="Gene3D" id="1.25.40.990">
    <property type="match status" value="1"/>
</dbReference>
<comment type="function">
    <text evidence="22">As a component of the TREX-2 complex, involved in the export of mRNAs to the cytoplasm through the nuclear pores. Through the acetylation of histones, affects the assembly of nucleosomes at immunoglobulin variable region genes and promotes the recruitment and positioning of transcription complex to favor DNA cytosine deaminase AICDA/AID targeting, hence promoting somatic hypermutations.</text>
</comment>
<evidence type="ECO:0000256" key="15">
    <source>
        <dbReference type="ARBA" id="ARBA00022990"/>
    </source>
</evidence>
<keyword evidence="16" id="KW-0811">Translocation</keyword>
<keyword evidence="11" id="KW-0808">Transferase</keyword>
<evidence type="ECO:0000256" key="3">
    <source>
        <dbReference type="ARBA" id="ARBA00004567"/>
    </source>
</evidence>
<feature type="region of interest" description="Disordered" evidence="26">
    <location>
        <begin position="664"/>
        <end position="722"/>
    </location>
</feature>
<feature type="compositionally biased region" description="Polar residues" evidence="26">
    <location>
        <begin position="625"/>
        <end position="634"/>
    </location>
</feature>
<dbReference type="SMART" id="SM00360">
    <property type="entry name" value="RRM"/>
    <property type="match status" value="1"/>
</dbReference>
<evidence type="ECO:0000256" key="19">
    <source>
        <dbReference type="ARBA" id="ARBA00023242"/>
    </source>
</evidence>
<dbReference type="InterPro" id="IPR005062">
    <property type="entry name" value="SAC3/GANP/THP3_conserved"/>
</dbReference>
<dbReference type="Proteomes" id="UP001283361">
    <property type="component" value="Unassembled WGS sequence"/>
</dbReference>
<feature type="coiled-coil region" evidence="25">
    <location>
        <begin position="1219"/>
        <end position="1281"/>
    </location>
</feature>
<dbReference type="GO" id="GO:0005643">
    <property type="term" value="C:nuclear pore"/>
    <property type="evidence" value="ECO:0007669"/>
    <property type="project" value="UniProtKB-SubCell"/>
</dbReference>
<evidence type="ECO:0000256" key="20">
    <source>
        <dbReference type="ARBA" id="ARBA00023315"/>
    </source>
</evidence>
<keyword evidence="24" id="KW-0694">RNA-binding</keyword>
<feature type="compositionally biased region" description="Polar residues" evidence="26">
    <location>
        <begin position="41"/>
        <end position="85"/>
    </location>
</feature>
<dbReference type="PANTHER" id="PTHR12436:SF3">
    <property type="entry name" value="GERMINAL-CENTER ASSOCIATED NUCLEAR PROTEIN"/>
    <property type="match status" value="1"/>
</dbReference>
<dbReference type="GO" id="GO:0005654">
    <property type="term" value="C:nucleoplasm"/>
    <property type="evidence" value="ECO:0007669"/>
    <property type="project" value="UniProtKB-SubCell"/>
</dbReference>
<evidence type="ECO:0000256" key="13">
    <source>
        <dbReference type="ARBA" id="ARBA00022859"/>
    </source>
</evidence>
<feature type="compositionally biased region" description="Polar residues" evidence="26">
    <location>
        <begin position="452"/>
        <end position="462"/>
    </location>
</feature>
<evidence type="ECO:0000256" key="14">
    <source>
        <dbReference type="ARBA" id="ARBA00022927"/>
    </source>
</evidence>
<dbReference type="GO" id="GO:0005694">
    <property type="term" value="C:chromosome"/>
    <property type="evidence" value="ECO:0007669"/>
    <property type="project" value="UniProtKB-SubCell"/>
</dbReference>